<dbReference type="Pfam" id="PF13196">
    <property type="entry name" value="DUF4012"/>
    <property type="match status" value="1"/>
</dbReference>
<dbReference type="EMBL" id="LCFI01000012">
    <property type="protein sequence ID" value="KKS89937.1"/>
    <property type="molecule type" value="Genomic_DNA"/>
</dbReference>
<accession>A0A0G1CWV7</accession>
<keyword evidence="1" id="KW-0812">Transmembrane</keyword>
<dbReference type="AlphaFoldDB" id="A0A0G1CWV7"/>
<evidence type="ECO:0000256" key="1">
    <source>
        <dbReference type="SAM" id="Phobius"/>
    </source>
</evidence>
<dbReference type="Proteomes" id="UP000034669">
    <property type="component" value="Unassembled WGS sequence"/>
</dbReference>
<evidence type="ECO:0000313" key="2">
    <source>
        <dbReference type="EMBL" id="KKS89937.1"/>
    </source>
</evidence>
<reference evidence="2 3" key="1">
    <citation type="journal article" date="2015" name="Nature">
        <title>rRNA introns, odd ribosomes, and small enigmatic genomes across a large radiation of phyla.</title>
        <authorList>
            <person name="Brown C.T."/>
            <person name="Hug L.A."/>
            <person name="Thomas B.C."/>
            <person name="Sharon I."/>
            <person name="Castelle C.J."/>
            <person name="Singh A."/>
            <person name="Wilkins M.J."/>
            <person name="Williams K.H."/>
            <person name="Banfield J.F."/>
        </authorList>
    </citation>
    <scope>NUCLEOTIDE SEQUENCE [LARGE SCALE GENOMIC DNA]</scope>
</reference>
<keyword evidence="1" id="KW-1133">Transmembrane helix</keyword>
<gene>
    <name evidence="2" type="ORF">UV66_C0012G0003</name>
</gene>
<feature type="transmembrane region" description="Helical" evidence="1">
    <location>
        <begin position="26"/>
        <end position="47"/>
    </location>
</feature>
<sequence length="555" mass="60928">MRLITEIIPTQTPVLVTRPTHLFFKYLQSSLLVLLGLVFIPWLLYLVQSAALFGSVKCGLSSLTSGKFSKAATCARFAKRATLVLRPQTKFIIGSNQIFTALGLPLFASLDSANYLSEAILLSSQIGEGEYPLLTRLSETLGFLQASLQSVPRLQSFISQVVSARALVSRIQPLVSALPQLLAVNSKSLVLILIQDQTELRPTGGYLHLFALANLEGGRITDIQIYDTSSADTQLRGQVSPPVDLQRAIGESSWYLRDANWDPDFPTSASRIAWFVSKELSVQPDLVVSLNLATLVQLLDITGPVNSITSKNFYDQYFASLKSDPNSSQFLINLSQSLFSRLQSLTPSRLSQLLVIFLSSLYNRQIFIAPLSVSVPQLAIAGWSGGIALSACRSALPCLNNYLYAVDSNVGVNKANAFITRKAQVAAIITPGQISYTYRLALSNSSPDSTWPAGNYKNYLRVFLPPQIKNPAVLINNQPLSEYYVSSEHNLSAVGFLSNTAPGATTEIEATWFEELPTTSRFHYQPGCCYSYLSIGLVCHHRYRSHHCISRPASV</sequence>
<dbReference type="PROSITE" id="PS50007">
    <property type="entry name" value="PIPLC_X_DOMAIN"/>
    <property type="match status" value="1"/>
</dbReference>
<organism evidence="2 3">
    <name type="scientific">Candidatus Woesebacteria bacterium GW2011_GWA1_43_12</name>
    <dbReference type="NCBI Taxonomy" id="1618557"/>
    <lineage>
        <taxon>Bacteria</taxon>
        <taxon>Candidatus Woeseibacteriota</taxon>
    </lineage>
</organism>
<protein>
    <recommendedName>
        <fullName evidence="4">DUF4012 domain-containing protein</fullName>
    </recommendedName>
</protein>
<evidence type="ECO:0008006" key="4">
    <source>
        <dbReference type="Google" id="ProtNLM"/>
    </source>
</evidence>
<comment type="caution">
    <text evidence="2">The sequence shown here is derived from an EMBL/GenBank/DDBJ whole genome shotgun (WGS) entry which is preliminary data.</text>
</comment>
<keyword evidence="1" id="KW-0472">Membrane</keyword>
<dbReference type="InterPro" id="IPR025101">
    <property type="entry name" value="DUF4012"/>
</dbReference>
<proteinExistence type="predicted"/>
<name>A0A0G1CWV7_9BACT</name>
<evidence type="ECO:0000313" key="3">
    <source>
        <dbReference type="Proteomes" id="UP000034669"/>
    </source>
</evidence>